<sequence>MASTRPSSRYASMDSVSSTSSPSPSPSDRKHPSKNLSSLKRLISNSNGRRTPSDPVAAMDDSSRALAKIRSGDLAAGKAKTGQNFGSMMRKFMEKRSNLKPGSADRTALVVPADLIAEDLKKAAKGSNFSALHRKLFQKGGSADRTAGKALTEVNSNTRTLAMVLRSERELLSQNKEYEAEIMELRLLIEEKNLEVEKLKNLCLKQREEIKALKDAILFPDVMNFQLQELLEKQGSELKQAKQVIPSLQRQVTSLTGQIQWLAEDLAEQVKADKYAVRTCFDGPISSPRTPIFDQETSNSLDYSSAELVTSDHGSPDEMFLKDFNPCLTPCFSKSKSKEYNAMLGYESPDEDRSAMNKTLLIPDMFSSSRSGILSKSSEHCQRPNLVGSTAKKIYRSDENKWSTTKPTSQNLF</sequence>
<feature type="compositionally biased region" description="Polar residues" evidence="2">
    <location>
        <begin position="1"/>
        <end position="10"/>
    </location>
</feature>
<evidence type="ECO:0000313" key="4">
    <source>
        <dbReference type="RefSeq" id="XP_038970342.1"/>
    </source>
</evidence>
<evidence type="ECO:0000256" key="1">
    <source>
        <dbReference type="SAM" id="Coils"/>
    </source>
</evidence>
<keyword evidence="3" id="KW-1185">Reference proteome</keyword>
<dbReference type="GeneID" id="103700870"/>
<dbReference type="OrthoDB" id="760436at2759"/>
<feature type="compositionally biased region" description="Low complexity" evidence="2">
    <location>
        <begin position="12"/>
        <end position="22"/>
    </location>
</feature>
<protein>
    <submittedName>
        <fullName evidence="4">Uncharacterized protein LOC103700870 isoform X1</fullName>
    </submittedName>
</protein>
<reference evidence="4" key="2">
    <citation type="submission" date="2025-08" db="UniProtKB">
        <authorList>
            <consortium name="RefSeq"/>
        </authorList>
    </citation>
    <scope>IDENTIFICATION</scope>
    <source>
        <tissue evidence="4">Young leaves</tissue>
    </source>
</reference>
<feature type="region of interest" description="Disordered" evidence="2">
    <location>
        <begin position="1"/>
        <end position="62"/>
    </location>
</feature>
<dbReference type="AlphaFoldDB" id="A0A8B8ZAN5"/>
<feature type="compositionally biased region" description="Polar residues" evidence="2">
    <location>
        <begin position="34"/>
        <end position="50"/>
    </location>
</feature>
<dbReference type="Proteomes" id="UP000228380">
    <property type="component" value="Chromosome 16"/>
</dbReference>
<feature type="coiled-coil region" evidence="1">
    <location>
        <begin position="168"/>
        <end position="251"/>
    </location>
</feature>
<organism evidence="3 4">
    <name type="scientific">Phoenix dactylifera</name>
    <name type="common">Date palm</name>
    <dbReference type="NCBI Taxonomy" id="42345"/>
    <lineage>
        <taxon>Eukaryota</taxon>
        <taxon>Viridiplantae</taxon>
        <taxon>Streptophyta</taxon>
        <taxon>Embryophyta</taxon>
        <taxon>Tracheophyta</taxon>
        <taxon>Spermatophyta</taxon>
        <taxon>Magnoliopsida</taxon>
        <taxon>Liliopsida</taxon>
        <taxon>Arecaceae</taxon>
        <taxon>Coryphoideae</taxon>
        <taxon>Phoeniceae</taxon>
        <taxon>Phoenix</taxon>
    </lineage>
</organism>
<accession>A0A8B8ZAN5</accession>
<proteinExistence type="predicted"/>
<name>A0A8B8ZAN5_PHODC</name>
<reference evidence="3" key="1">
    <citation type="journal article" date="2019" name="Nat. Commun.">
        <title>Genome-wide association mapping of date palm fruit traits.</title>
        <authorList>
            <person name="Hazzouri K.M."/>
            <person name="Gros-Balthazard M."/>
            <person name="Flowers J.M."/>
            <person name="Copetti D."/>
            <person name="Lemansour A."/>
            <person name="Lebrun M."/>
            <person name="Masmoudi K."/>
            <person name="Ferrand S."/>
            <person name="Dhar M.I."/>
            <person name="Fresquez Z.A."/>
            <person name="Rosas U."/>
            <person name="Zhang J."/>
            <person name="Talag J."/>
            <person name="Lee S."/>
            <person name="Kudrna D."/>
            <person name="Powell R.F."/>
            <person name="Leitch I.J."/>
            <person name="Krueger R.R."/>
            <person name="Wing R.A."/>
            <person name="Amiri K.M.A."/>
            <person name="Purugganan M.D."/>
        </authorList>
    </citation>
    <scope>NUCLEOTIDE SEQUENCE [LARGE SCALE GENOMIC DNA]</scope>
    <source>
        <strain evidence="3">cv. Khalas</strain>
    </source>
</reference>
<dbReference type="RefSeq" id="XP_038970342.1">
    <property type="nucleotide sequence ID" value="XM_039114414.1"/>
</dbReference>
<evidence type="ECO:0000313" key="3">
    <source>
        <dbReference type="Proteomes" id="UP000228380"/>
    </source>
</evidence>
<gene>
    <name evidence="4" type="primary">LOC103700870</name>
</gene>
<evidence type="ECO:0000256" key="2">
    <source>
        <dbReference type="SAM" id="MobiDB-lite"/>
    </source>
</evidence>
<dbReference type="PANTHER" id="PTHR35493">
    <property type="entry name" value="STRUCTURAL MAINTENANCE OF CHROMOSOMES PROTEIN"/>
    <property type="match status" value="1"/>
</dbReference>
<keyword evidence="1" id="KW-0175">Coiled coil</keyword>
<dbReference type="PANTHER" id="PTHR35493:SF1">
    <property type="entry name" value="STRUCTURAL MAINTENANCE OF CHROMOSOMES PROTEIN"/>
    <property type="match status" value="1"/>
</dbReference>